<dbReference type="Pfam" id="PF02470">
    <property type="entry name" value="MlaD"/>
    <property type="match status" value="1"/>
</dbReference>
<sequence>MTILHVNSHDETRLLTRVGAISLAVIVVAAAIYLFADTFTSKPREVIAVAIETPYVGQGVADGTPVLMRGVKIGQVTAVSSISGGGVRLKADLQKGPTQGLTDALTIDFRPSNYFGVTGINVTPAPSGGPLRDGMQLRITPKGNFSLQALLYRLGELSNGVLNQRLISVVQRGTQYVDAFTPLLETALIVGSSVAKVQTVSTERLLRNTTGVSVAFPGFVDALTGTGTSFLHSFMGTAPGDFDPEKFKQNYKYWSVLDDSVHKQYDNLAKLVQSTVATDEYYDKEWIPLFDKARTAFLSVVGKLESSHMNDLFPAVESVRAVADAVPKVVSPDNFAYTLTEIRKRLENMYRGSGDERALQVRVILDRLPGVGTPLGLLMSGPS</sequence>
<accession>A0A1W9ZCF3</accession>
<evidence type="ECO:0000259" key="2">
    <source>
        <dbReference type="Pfam" id="PF02470"/>
    </source>
</evidence>
<feature type="domain" description="Mce/MlaD" evidence="2">
    <location>
        <begin position="51"/>
        <end position="124"/>
    </location>
</feature>
<comment type="caution">
    <text evidence="3">The sequence shown here is derived from an EMBL/GenBank/DDBJ whole genome shotgun (WGS) entry which is preliminary data.</text>
</comment>
<dbReference type="InterPro" id="IPR003399">
    <property type="entry name" value="Mce/MlaD"/>
</dbReference>
<keyword evidence="1" id="KW-0812">Transmembrane</keyword>
<dbReference type="RefSeq" id="WP_083065853.1">
    <property type="nucleotide sequence ID" value="NZ_MVHG01000053.1"/>
</dbReference>
<organism evidence="3 4">
    <name type="scientific">Mycobacterium arosiense ATCC BAA-1401 = DSM 45069</name>
    <dbReference type="NCBI Taxonomy" id="1265311"/>
    <lineage>
        <taxon>Bacteria</taxon>
        <taxon>Bacillati</taxon>
        <taxon>Actinomycetota</taxon>
        <taxon>Actinomycetes</taxon>
        <taxon>Mycobacteriales</taxon>
        <taxon>Mycobacteriaceae</taxon>
        <taxon>Mycobacterium</taxon>
        <taxon>Mycobacterium avium complex (MAC)</taxon>
    </lineage>
</organism>
<name>A0A1W9ZCF3_MYCAI</name>
<keyword evidence="1" id="KW-0472">Membrane</keyword>
<evidence type="ECO:0000256" key="1">
    <source>
        <dbReference type="SAM" id="Phobius"/>
    </source>
</evidence>
<evidence type="ECO:0000313" key="3">
    <source>
        <dbReference type="EMBL" id="ORA11431.1"/>
    </source>
</evidence>
<feature type="transmembrane region" description="Helical" evidence="1">
    <location>
        <begin position="14"/>
        <end position="36"/>
    </location>
</feature>
<reference evidence="3 4" key="1">
    <citation type="submission" date="2016-12" db="EMBL/GenBank/DDBJ databases">
        <title>The new phylogeny of genus Mycobacterium.</title>
        <authorList>
            <person name="Tortoli E."/>
            <person name="Trovato A."/>
            <person name="Cirillo D.M."/>
        </authorList>
    </citation>
    <scope>NUCLEOTIDE SEQUENCE [LARGE SCALE GENOMIC DNA]</scope>
    <source>
        <strain evidence="3 4">DSM 45069</strain>
    </source>
</reference>
<keyword evidence="1" id="KW-1133">Transmembrane helix</keyword>
<keyword evidence="4" id="KW-1185">Reference proteome</keyword>
<proteinExistence type="predicted"/>
<dbReference type="AlphaFoldDB" id="A0A1W9ZCF3"/>
<dbReference type="EMBL" id="MVHG01000053">
    <property type="protein sequence ID" value="ORA11431.1"/>
    <property type="molecule type" value="Genomic_DNA"/>
</dbReference>
<protein>
    <recommendedName>
        <fullName evidence="2">Mce/MlaD domain-containing protein</fullName>
    </recommendedName>
</protein>
<gene>
    <name evidence="3" type="ORF">BST14_18660</name>
</gene>
<evidence type="ECO:0000313" key="4">
    <source>
        <dbReference type="Proteomes" id="UP000192707"/>
    </source>
</evidence>
<dbReference type="Proteomes" id="UP000192707">
    <property type="component" value="Unassembled WGS sequence"/>
</dbReference>